<evidence type="ECO:0000313" key="16">
    <source>
        <dbReference type="Proteomes" id="UP000036987"/>
    </source>
</evidence>
<keyword evidence="15" id="KW-0418">Kinase</keyword>
<evidence type="ECO:0000256" key="5">
    <source>
        <dbReference type="ARBA" id="ARBA00022692"/>
    </source>
</evidence>
<evidence type="ECO:0000256" key="7">
    <source>
        <dbReference type="ARBA" id="ARBA00022737"/>
    </source>
</evidence>
<dbReference type="InterPro" id="IPR003591">
    <property type="entry name" value="Leu-rich_rpt_typical-subtyp"/>
</dbReference>
<keyword evidence="2" id="KW-0134">Cell wall</keyword>
<accession>A0A0K9Q1P6</accession>
<gene>
    <name evidence="15" type="ORF">ZOSMA_12G00710</name>
</gene>
<feature type="chain" id="PRO_5005528071" description="Cell wall hydroxyproline-rich glycoprotein" evidence="13">
    <location>
        <begin position="24"/>
        <end position="425"/>
    </location>
</feature>
<dbReference type="OMA" id="GAMSCYR"/>
<dbReference type="InterPro" id="IPR001611">
    <property type="entry name" value="Leu-rich_rpt"/>
</dbReference>
<dbReference type="STRING" id="29655.A0A0K9Q1P6"/>
<evidence type="ECO:0000256" key="11">
    <source>
        <dbReference type="ARBA" id="ARBA00023316"/>
    </source>
</evidence>
<evidence type="ECO:0000256" key="1">
    <source>
        <dbReference type="ARBA" id="ARBA00004191"/>
    </source>
</evidence>
<dbReference type="Pfam" id="PF08263">
    <property type="entry name" value="LRRNT_2"/>
    <property type="match status" value="1"/>
</dbReference>
<dbReference type="SUPFAM" id="SSF52058">
    <property type="entry name" value="L domain-like"/>
    <property type="match status" value="1"/>
</dbReference>
<reference evidence="16" key="1">
    <citation type="journal article" date="2016" name="Nature">
        <title>The genome of the seagrass Zostera marina reveals angiosperm adaptation to the sea.</title>
        <authorList>
            <person name="Olsen J.L."/>
            <person name="Rouze P."/>
            <person name="Verhelst B."/>
            <person name="Lin Y.-C."/>
            <person name="Bayer T."/>
            <person name="Collen J."/>
            <person name="Dattolo E."/>
            <person name="De Paoli E."/>
            <person name="Dittami S."/>
            <person name="Maumus F."/>
            <person name="Michel G."/>
            <person name="Kersting A."/>
            <person name="Lauritano C."/>
            <person name="Lohaus R."/>
            <person name="Toepel M."/>
            <person name="Tonon T."/>
            <person name="Vanneste K."/>
            <person name="Amirebrahimi M."/>
            <person name="Brakel J."/>
            <person name="Bostroem C."/>
            <person name="Chovatia M."/>
            <person name="Grimwood J."/>
            <person name="Jenkins J.W."/>
            <person name="Jueterbock A."/>
            <person name="Mraz A."/>
            <person name="Stam W.T."/>
            <person name="Tice H."/>
            <person name="Bornberg-Bauer E."/>
            <person name="Green P.J."/>
            <person name="Pearson G.A."/>
            <person name="Procaccini G."/>
            <person name="Duarte C.M."/>
            <person name="Schmutz J."/>
            <person name="Reusch T.B.H."/>
            <person name="Van de Peer Y."/>
        </authorList>
    </citation>
    <scope>NUCLEOTIDE SEQUENCE [LARGE SCALE GENOMIC DNA]</scope>
    <source>
        <strain evidence="16">cv. Finnish</strain>
    </source>
</reference>
<feature type="signal peptide" evidence="13">
    <location>
        <begin position="1"/>
        <end position="23"/>
    </location>
</feature>
<dbReference type="InterPro" id="IPR051582">
    <property type="entry name" value="LRR_extensin-like_regulator"/>
</dbReference>
<dbReference type="GO" id="GO:0016301">
    <property type="term" value="F:kinase activity"/>
    <property type="evidence" value="ECO:0007669"/>
    <property type="project" value="UniProtKB-KW"/>
</dbReference>
<dbReference type="SMART" id="SM00369">
    <property type="entry name" value="LRR_TYP"/>
    <property type="match status" value="4"/>
</dbReference>
<proteinExistence type="predicted"/>
<keyword evidence="15" id="KW-0675">Receptor</keyword>
<evidence type="ECO:0000256" key="12">
    <source>
        <dbReference type="ARBA" id="ARBA00041871"/>
    </source>
</evidence>
<protein>
    <recommendedName>
        <fullName evidence="12">Cell wall hydroxyproline-rich glycoprotein</fullName>
    </recommendedName>
</protein>
<keyword evidence="16" id="KW-1185">Reference proteome</keyword>
<comment type="subcellular location">
    <subcellularLocation>
        <location evidence="1">Secreted</location>
        <location evidence="1">Cell wall</location>
    </subcellularLocation>
</comment>
<evidence type="ECO:0000256" key="8">
    <source>
        <dbReference type="ARBA" id="ARBA00022989"/>
    </source>
</evidence>
<evidence type="ECO:0000313" key="15">
    <source>
        <dbReference type="EMBL" id="KMZ74385.1"/>
    </source>
</evidence>
<dbReference type="EMBL" id="LFYR01000338">
    <property type="protein sequence ID" value="KMZ74385.1"/>
    <property type="molecule type" value="Genomic_DNA"/>
</dbReference>
<keyword evidence="10" id="KW-0379">Hydroxylation</keyword>
<organism evidence="15 16">
    <name type="scientific">Zostera marina</name>
    <name type="common">Eelgrass</name>
    <dbReference type="NCBI Taxonomy" id="29655"/>
    <lineage>
        <taxon>Eukaryota</taxon>
        <taxon>Viridiplantae</taxon>
        <taxon>Streptophyta</taxon>
        <taxon>Embryophyta</taxon>
        <taxon>Tracheophyta</taxon>
        <taxon>Spermatophyta</taxon>
        <taxon>Magnoliopsida</taxon>
        <taxon>Liliopsida</taxon>
        <taxon>Zosteraceae</taxon>
        <taxon>Zostera</taxon>
    </lineage>
</organism>
<keyword evidence="8" id="KW-1133">Transmembrane helix</keyword>
<name>A0A0K9Q1P6_ZOSMR</name>
<evidence type="ECO:0000256" key="3">
    <source>
        <dbReference type="ARBA" id="ARBA00022525"/>
    </source>
</evidence>
<keyword evidence="11" id="KW-0961">Cell wall biogenesis/degradation</keyword>
<comment type="caution">
    <text evidence="15">The sequence shown here is derived from an EMBL/GenBank/DDBJ whole genome shotgun (WGS) entry which is preliminary data.</text>
</comment>
<dbReference type="PANTHER" id="PTHR32093">
    <property type="entry name" value="LEUCINE-RICH REPEAT EXTENSIN-LIKE PROTEIN 3-RELATED"/>
    <property type="match status" value="1"/>
</dbReference>
<evidence type="ECO:0000259" key="14">
    <source>
        <dbReference type="Pfam" id="PF08263"/>
    </source>
</evidence>
<evidence type="ECO:0000256" key="10">
    <source>
        <dbReference type="ARBA" id="ARBA00023278"/>
    </source>
</evidence>
<keyword evidence="15" id="KW-0808">Transferase</keyword>
<dbReference type="Pfam" id="PF00560">
    <property type="entry name" value="LRR_1"/>
    <property type="match status" value="1"/>
</dbReference>
<keyword evidence="9" id="KW-0472">Membrane</keyword>
<sequence>MYTDFLYPLLLLLLNTLIVASVAAPSDSSCVNFAPWFGDGGGGEDGASNTDPDLKGSYKALQAWKASVKEDPNGVLTNWVGPNVCSYNRVFCSEPPKAELSTSSSSSKGGRVVAVIDLNHANIKGTLVGELSLIPYLSALHLNSNRFYGSVPTTLADLEYLTELDLSNNMFTGSFPTSTLYIPNLVYLDLRFNRFVGRIPDELFEKDLDAIFLHNNMFDGYIPNRLWNSPASVVTLANNRFSGNLPETFGYMGYSSSSSSSGLREVLFFNNKLTGCIPEGVGFLTNMEVLDFSFNSLTGHLPATISCLTEVEVLNLAHNQIIGVVSDVVCSLGKLVNLTISYNFFSSISSDCGSKQFLGFDFSGNCIDGRESQRPRHQCASLPIPVPGGGQLSCFTIPPTGPFSCITHMSVSSPVKISTQASSKP</sequence>
<evidence type="ECO:0000256" key="6">
    <source>
        <dbReference type="ARBA" id="ARBA00022729"/>
    </source>
</evidence>
<dbReference type="Pfam" id="PF13855">
    <property type="entry name" value="LRR_8"/>
    <property type="match status" value="1"/>
</dbReference>
<dbReference type="Proteomes" id="UP000036987">
    <property type="component" value="Unassembled WGS sequence"/>
</dbReference>
<dbReference type="PANTHER" id="PTHR32093:SF86">
    <property type="entry name" value="EXTENSIN-LIKE PROTEIN"/>
    <property type="match status" value="1"/>
</dbReference>
<dbReference type="InterPro" id="IPR013210">
    <property type="entry name" value="LRR_N_plant-typ"/>
</dbReference>
<keyword evidence="3" id="KW-0964">Secreted</keyword>
<feature type="domain" description="Leucine-rich repeat-containing N-terminal plant-type" evidence="14">
    <location>
        <begin position="59"/>
        <end position="93"/>
    </location>
</feature>
<dbReference type="Gene3D" id="3.80.10.10">
    <property type="entry name" value="Ribonuclease Inhibitor"/>
    <property type="match status" value="3"/>
</dbReference>
<dbReference type="OrthoDB" id="676979at2759"/>
<evidence type="ECO:0000256" key="9">
    <source>
        <dbReference type="ARBA" id="ARBA00023136"/>
    </source>
</evidence>
<keyword evidence="6 13" id="KW-0732">Signal</keyword>
<dbReference type="InterPro" id="IPR032675">
    <property type="entry name" value="LRR_dom_sf"/>
</dbReference>
<dbReference type="AlphaFoldDB" id="A0A0K9Q1P6"/>
<evidence type="ECO:0000256" key="4">
    <source>
        <dbReference type="ARBA" id="ARBA00022614"/>
    </source>
</evidence>
<keyword evidence="4" id="KW-0433">Leucine-rich repeat</keyword>
<dbReference type="FunFam" id="3.80.10.10:FF:000383">
    <property type="entry name" value="Leucine-rich repeat receptor protein kinase EMS1"/>
    <property type="match status" value="1"/>
</dbReference>
<keyword evidence="7" id="KW-0677">Repeat</keyword>
<dbReference type="GO" id="GO:0071555">
    <property type="term" value="P:cell wall organization"/>
    <property type="evidence" value="ECO:0007669"/>
    <property type="project" value="UniProtKB-KW"/>
</dbReference>
<evidence type="ECO:0000256" key="2">
    <source>
        <dbReference type="ARBA" id="ARBA00022512"/>
    </source>
</evidence>
<keyword evidence="5" id="KW-0812">Transmembrane</keyword>
<evidence type="ECO:0000256" key="13">
    <source>
        <dbReference type="SAM" id="SignalP"/>
    </source>
</evidence>